<evidence type="ECO:0000256" key="3">
    <source>
        <dbReference type="ARBA" id="ARBA00022679"/>
    </source>
</evidence>
<feature type="region of interest" description="Disordered" evidence="8">
    <location>
        <begin position="109"/>
        <end position="128"/>
    </location>
</feature>
<dbReference type="RefSeq" id="WP_163231794.1">
    <property type="nucleotide sequence ID" value="NZ_WHZW01000016.1"/>
</dbReference>
<gene>
    <name evidence="7" type="primary">xylB</name>
    <name evidence="11" type="ORF">GFD25_08290</name>
</gene>
<dbReference type="GO" id="GO:0042732">
    <property type="term" value="P:D-xylose metabolic process"/>
    <property type="evidence" value="ECO:0007669"/>
    <property type="project" value="UniProtKB-KW"/>
</dbReference>
<name>A0A6N9Z5I7_9BIFI</name>
<dbReference type="PANTHER" id="PTHR43095">
    <property type="entry name" value="SUGAR KINASE"/>
    <property type="match status" value="1"/>
</dbReference>
<keyword evidence="5 7" id="KW-0418">Kinase</keyword>
<dbReference type="EMBL" id="WHZW01000016">
    <property type="protein sequence ID" value="NEG89979.1"/>
    <property type="molecule type" value="Genomic_DNA"/>
</dbReference>
<evidence type="ECO:0000256" key="2">
    <source>
        <dbReference type="ARBA" id="ARBA00022629"/>
    </source>
</evidence>
<keyword evidence="4 7" id="KW-0547">Nucleotide-binding</keyword>
<dbReference type="PANTHER" id="PTHR43095:SF5">
    <property type="entry name" value="XYLULOSE KINASE"/>
    <property type="match status" value="1"/>
</dbReference>
<dbReference type="PIRSF" id="PIRSF000538">
    <property type="entry name" value="GlpK"/>
    <property type="match status" value="1"/>
</dbReference>
<feature type="domain" description="Carbohydrate kinase FGGY N-terminal" evidence="9">
    <location>
        <begin position="139"/>
        <end position="273"/>
    </location>
</feature>
<dbReference type="EC" id="2.7.1.17" evidence="7"/>
<sequence>MTRILVAGIDTSTQSTKVRVTDAATGELVRFGQAKHPDGTSCDPNAWWDAFLEASAQAGGLDDVAALAVGGQQHGMVLLDKQGRVVRDALLWNDTRSAPDAERLIAELGESAKAADGSEDDLSDDPTMRGRQRWVRAVGSSLVASLTITKIVWVAKNEPENAARVAAVCLPHDWLSWRIAGHGPVADGETADLAALFTDRSDASGTAYFDSAANEYRMDLFKLAFGRDDVTLPRVLGPTETGAVADPAIAGKNVPGGCIIAPGGGDNAMASLGLNMGVGDVSISLGTSGVAAAISPVPTYDMTASVTGFADCTGHWLPLACTINGSRIADAGRAALGVSYDELADLAAQSVPGAEGITLIPYFDGERTPNRPDATATLHGMTLRNTTRANIARAFVEALLCSQRDCLELVKGLGVDVKRILLIGGGAKSAAVRAYAPSILGMDVLLPKTDEYVAIGAARQAAWVLGGKAEPPAWELTIEDTLTGEPTPEVYAQYAKYRG</sequence>
<keyword evidence="3 7" id="KW-0808">Transferase</keyword>
<evidence type="ECO:0000256" key="1">
    <source>
        <dbReference type="ARBA" id="ARBA00009156"/>
    </source>
</evidence>
<keyword evidence="2 7" id="KW-0859">Xylose metabolism</keyword>
<comment type="function">
    <text evidence="7">Catalyzes the phosphorylation of D-xylulose to D-xylulose 5-phosphate.</text>
</comment>
<comment type="similarity">
    <text evidence="1 7">Belongs to the FGGY kinase family.</text>
</comment>
<evidence type="ECO:0000256" key="8">
    <source>
        <dbReference type="SAM" id="MobiDB-lite"/>
    </source>
</evidence>
<feature type="active site" description="Proton acceptor" evidence="7">
    <location>
        <position position="266"/>
    </location>
</feature>
<accession>A0A6N9Z5I7</accession>
<keyword evidence="7" id="KW-0119">Carbohydrate metabolism</keyword>
<feature type="site" description="Important for activity" evidence="7">
    <location>
        <position position="10"/>
    </location>
</feature>
<feature type="domain" description="Carbohydrate kinase FGGY N-terminal" evidence="9">
    <location>
        <begin position="6"/>
        <end position="109"/>
    </location>
</feature>
<dbReference type="InterPro" id="IPR006000">
    <property type="entry name" value="Xylulokinase"/>
</dbReference>
<dbReference type="HAMAP" id="MF_02220">
    <property type="entry name" value="XylB"/>
    <property type="match status" value="1"/>
</dbReference>
<keyword evidence="6 7" id="KW-0067">ATP-binding</keyword>
<feature type="binding site" evidence="7">
    <location>
        <begin position="73"/>
        <end position="74"/>
    </location>
    <ligand>
        <name>substrate</name>
    </ligand>
</feature>
<dbReference type="Pfam" id="PF02782">
    <property type="entry name" value="FGGY_C"/>
    <property type="match status" value="1"/>
</dbReference>
<dbReference type="InterPro" id="IPR000577">
    <property type="entry name" value="Carb_kinase_FGGY"/>
</dbReference>
<evidence type="ECO:0000256" key="6">
    <source>
        <dbReference type="ARBA" id="ARBA00022840"/>
    </source>
</evidence>
<comment type="caution">
    <text evidence="11">The sequence shown here is derived from an EMBL/GenBank/DDBJ whole genome shotgun (WGS) entry which is preliminary data.</text>
</comment>
<evidence type="ECO:0000313" key="11">
    <source>
        <dbReference type="EMBL" id="NEG89979.1"/>
    </source>
</evidence>
<evidence type="ECO:0000256" key="4">
    <source>
        <dbReference type="ARBA" id="ARBA00022741"/>
    </source>
</evidence>
<dbReference type="SUPFAM" id="SSF53067">
    <property type="entry name" value="Actin-like ATPase domain"/>
    <property type="match status" value="2"/>
</dbReference>
<dbReference type="GO" id="GO:0005998">
    <property type="term" value="P:xylulose catabolic process"/>
    <property type="evidence" value="ECO:0007669"/>
    <property type="project" value="UniProtKB-UniRule"/>
</dbReference>
<evidence type="ECO:0000256" key="5">
    <source>
        <dbReference type="ARBA" id="ARBA00022777"/>
    </source>
</evidence>
<keyword evidence="12" id="KW-1185">Reference proteome</keyword>
<evidence type="ECO:0000313" key="12">
    <source>
        <dbReference type="Proteomes" id="UP000469194"/>
    </source>
</evidence>
<evidence type="ECO:0000259" key="10">
    <source>
        <dbReference type="Pfam" id="PF02782"/>
    </source>
</evidence>
<dbReference type="InterPro" id="IPR018485">
    <property type="entry name" value="FGGY_C"/>
</dbReference>
<dbReference type="Proteomes" id="UP000469194">
    <property type="component" value="Unassembled WGS sequence"/>
</dbReference>
<proteinExistence type="inferred from homology"/>
<comment type="catalytic activity">
    <reaction evidence="7">
        <text>D-xylulose + ATP = D-xylulose 5-phosphate + ADP + H(+)</text>
        <dbReference type="Rhea" id="RHEA:10964"/>
        <dbReference type="ChEBI" id="CHEBI:15378"/>
        <dbReference type="ChEBI" id="CHEBI:17140"/>
        <dbReference type="ChEBI" id="CHEBI:30616"/>
        <dbReference type="ChEBI" id="CHEBI:57737"/>
        <dbReference type="ChEBI" id="CHEBI:456216"/>
        <dbReference type="EC" id="2.7.1.17"/>
    </reaction>
</comment>
<dbReference type="InterPro" id="IPR018484">
    <property type="entry name" value="FGGY_N"/>
</dbReference>
<dbReference type="InterPro" id="IPR043129">
    <property type="entry name" value="ATPase_NBD"/>
</dbReference>
<dbReference type="Gene3D" id="3.30.420.40">
    <property type="match status" value="2"/>
</dbReference>
<dbReference type="CDD" id="cd07809">
    <property type="entry name" value="ASKHA_NBD_FGGY_BaXK-like"/>
    <property type="match status" value="1"/>
</dbReference>
<dbReference type="AlphaFoldDB" id="A0A6N9Z5I7"/>
<evidence type="ECO:0000256" key="7">
    <source>
        <dbReference type="HAMAP-Rule" id="MF_02220"/>
    </source>
</evidence>
<dbReference type="GO" id="GO:0005524">
    <property type="term" value="F:ATP binding"/>
    <property type="evidence" value="ECO:0007669"/>
    <property type="project" value="UniProtKB-UniRule"/>
</dbReference>
<evidence type="ECO:0000259" key="9">
    <source>
        <dbReference type="Pfam" id="PF00370"/>
    </source>
</evidence>
<dbReference type="Pfam" id="PF00370">
    <property type="entry name" value="FGGY_N"/>
    <property type="match status" value="2"/>
</dbReference>
<organism evidence="11 12">
    <name type="scientific">Bifidobacterium aerophilum</name>
    <dbReference type="NCBI Taxonomy" id="1798155"/>
    <lineage>
        <taxon>Bacteria</taxon>
        <taxon>Bacillati</taxon>
        <taxon>Actinomycetota</taxon>
        <taxon>Actinomycetes</taxon>
        <taxon>Bifidobacteriales</taxon>
        <taxon>Bifidobacteriaceae</taxon>
        <taxon>Bifidobacterium</taxon>
    </lineage>
</organism>
<dbReference type="InterPro" id="IPR050406">
    <property type="entry name" value="FGGY_Carb_Kinase"/>
</dbReference>
<reference evidence="11 12" key="1">
    <citation type="submission" date="2019-10" db="EMBL/GenBank/DDBJ databases">
        <title>Bifidobacterium from non-human primates.</title>
        <authorList>
            <person name="Modesto M."/>
        </authorList>
    </citation>
    <scope>NUCLEOTIDE SEQUENCE [LARGE SCALE GENOMIC DNA]</scope>
    <source>
        <strain evidence="11 12">TRE17</strain>
    </source>
</reference>
<dbReference type="GO" id="GO:0004856">
    <property type="term" value="F:D-xylulokinase activity"/>
    <property type="evidence" value="ECO:0007669"/>
    <property type="project" value="UniProtKB-UniRule"/>
</dbReference>
<protein>
    <recommendedName>
        <fullName evidence="7">Xylulose kinase</fullName>
        <shortName evidence="7">Xylulokinase</shortName>
        <ecNumber evidence="7">2.7.1.17</ecNumber>
    </recommendedName>
</protein>
<feature type="domain" description="Carbohydrate kinase FGGY C-terminal" evidence="10">
    <location>
        <begin position="282"/>
        <end position="463"/>
    </location>
</feature>